<dbReference type="Proteomes" id="UP001386437">
    <property type="component" value="Unassembled WGS sequence"/>
</dbReference>
<gene>
    <name evidence="2" type="ORF">H3V53_03360</name>
</gene>
<accession>A0ABU8ILA6</accession>
<protein>
    <recommendedName>
        <fullName evidence="4">Integrase catalytic domain-containing protein</fullName>
    </recommendedName>
</protein>
<feature type="compositionally biased region" description="Basic and acidic residues" evidence="1">
    <location>
        <begin position="106"/>
        <end position="122"/>
    </location>
</feature>
<feature type="region of interest" description="Disordered" evidence="1">
    <location>
        <begin position="677"/>
        <end position="696"/>
    </location>
</feature>
<dbReference type="EMBL" id="JACFYJ010000003">
    <property type="protein sequence ID" value="MEI5996276.1"/>
    <property type="molecule type" value="Genomic_DNA"/>
</dbReference>
<reference evidence="2 3" key="1">
    <citation type="journal article" date="2022" name="Arch. Microbiol.">
        <title>Paraburkholderia bengalensis sp. nov. isolated from roots of Oryza sativa, IR64.</title>
        <authorList>
            <person name="Nag P."/>
            <person name="Mondal N."/>
            <person name="Sarkar J."/>
            <person name="Das S."/>
        </authorList>
    </citation>
    <scope>NUCLEOTIDE SEQUENCE [LARGE SCALE GENOMIC DNA]</scope>
    <source>
        <strain evidence="2 3">IR64_4_BI</strain>
    </source>
</reference>
<comment type="caution">
    <text evidence="2">The sequence shown here is derived from an EMBL/GenBank/DDBJ whole genome shotgun (WGS) entry which is preliminary data.</text>
</comment>
<evidence type="ECO:0008006" key="4">
    <source>
        <dbReference type="Google" id="ProtNLM"/>
    </source>
</evidence>
<name>A0ABU8ILA6_9BURK</name>
<organism evidence="2 3">
    <name type="scientific">Paraburkholderia bengalensis</name>
    <dbReference type="NCBI Taxonomy" id="2747562"/>
    <lineage>
        <taxon>Bacteria</taxon>
        <taxon>Pseudomonadati</taxon>
        <taxon>Pseudomonadota</taxon>
        <taxon>Betaproteobacteria</taxon>
        <taxon>Burkholderiales</taxon>
        <taxon>Burkholderiaceae</taxon>
        <taxon>Paraburkholderia</taxon>
    </lineage>
</organism>
<evidence type="ECO:0000256" key="1">
    <source>
        <dbReference type="SAM" id="MobiDB-lite"/>
    </source>
</evidence>
<keyword evidence="3" id="KW-1185">Reference proteome</keyword>
<evidence type="ECO:0000313" key="3">
    <source>
        <dbReference type="Proteomes" id="UP001386437"/>
    </source>
</evidence>
<feature type="compositionally biased region" description="Acidic residues" evidence="1">
    <location>
        <begin position="123"/>
        <end position="134"/>
    </location>
</feature>
<evidence type="ECO:0000313" key="2">
    <source>
        <dbReference type="EMBL" id="MEI5996276.1"/>
    </source>
</evidence>
<proteinExistence type="predicted"/>
<feature type="compositionally biased region" description="Basic and acidic residues" evidence="1">
    <location>
        <begin position="687"/>
        <end position="696"/>
    </location>
</feature>
<sequence length="696" mass="78431">MGKIKAINPGNADTSLWPRPVVIPEPTERYFAIETAITLRMRGASLKVACKETGLSPSNLSRLTTRALEYNPETGDIHGFNVALPYYRFQHVPGEESRATRRSKKKAEVGGSDKGEGDRNSDVDADETTELDAYEESKPVRGGWKLTRIFERFPEVQVLVEDSYLRRGRYKLEPKVAISVIATRVRDALRALGIPTREVPGYEAIRRYCHRLIVTNTKEVLRARHGNQAARNYDKERSGLNIFEGMPMLSVRQLDFHTWDGITTILVKDPNGCIQKLVVKRFSVGIMIDENPGAIQGFVFVFEHVPSADSFLETVASALKPYDAELEVDVKMSLSPNEPCVISGLITGPEKWKDLRNNAFAVLKTDNAFAMMCKDSISNTMDVTGCMFQLGPVYAWWIRSKIERFNRHFEARTGHRLPSSMGRGPGDPLRDKPVKHALGFDIRVEDMVQALGAFIREHNSGYTGKPTHGQTLEHIIRTQLDDRGSGVFARPLPRTHHDDWTVLAHVEIATIYCSPKTGTAPFLNLAYCRYTLVGHENRFDLNKKKVFVAMYRPNANIALGIVKETNEFLGYLKPEAFWRRSPVPFRMRSRLGRYVKERREDERADGAMDKYLEDLGHTVASGEATSRTALDIVALKQQQEQAGRIKELYPAGGDPEPVKIQDSKSVPVRKTVLLSDDVSDLPLAPTQERDKGQSYW</sequence>
<feature type="region of interest" description="Disordered" evidence="1">
    <location>
        <begin position="95"/>
        <end position="134"/>
    </location>
</feature>
<dbReference type="RefSeq" id="WP_336596713.1">
    <property type="nucleotide sequence ID" value="NZ_JACFYJ010000003.1"/>
</dbReference>